<feature type="domain" description="VanZ-like" evidence="2">
    <location>
        <begin position="45"/>
        <end position="152"/>
    </location>
</feature>
<feature type="transmembrane region" description="Helical" evidence="1">
    <location>
        <begin position="101"/>
        <end position="117"/>
    </location>
</feature>
<accession>A0A1H4QNY8</accession>
<protein>
    <submittedName>
        <fullName evidence="3">VanZ like family protein</fullName>
    </submittedName>
</protein>
<reference evidence="3 4" key="1">
    <citation type="submission" date="2016-10" db="EMBL/GenBank/DDBJ databases">
        <authorList>
            <person name="de Groot N.N."/>
        </authorList>
    </citation>
    <scope>NUCLEOTIDE SEQUENCE [LARGE SCALE GENOMIC DNA]</scope>
    <source>
        <strain evidence="3 4">AB35.6</strain>
    </source>
</reference>
<gene>
    <name evidence="3" type="ORF">SAMN05443244_2925</name>
</gene>
<evidence type="ECO:0000259" key="2">
    <source>
        <dbReference type="Pfam" id="PF04892"/>
    </source>
</evidence>
<feature type="transmembrane region" description="Helical" evidence="1">
    <location>
        <begin position="72"/>
        <end position="89"/>
    </location>
</feature>
<dbReference type="Pfam" id="PF04892">
    <property type="entry name" value="VanZ"/>
    <property type="match status" value="1"/>
</dbReference>
<proteinExistence type="predicted"/>
<evidence type="ECO:0000313" key="3">
    <source>
        <dbReference type="EMBL" id="SEC21360.1"/>
    </source>
</evidence>
<keyword evidence="1" id="KW-0812">Transmembrane</keyword>
<dbReference type="NCBIfam" id="NF037970">
    <property type="entry name" value="vanZ_1"/>
    <property type="match status" value="1"/>
</dbReference>
<feature type="transmembrane region" description="Helical" evidence="1">
    <location>
        <begin position="137"/>
        <end position="157"/>
    </location>
</feature>
<name>A0A1H4QNY8_9BACT</name>
<dbReference type="Proteomes" id="UP000182409">
    <property type="component" value="Unassembled WGS sequence"/>
</dbReference>
<organism evidence="3 4">
    <name type="scientific">Terriglobus roseus</name>
    <dbReference type="NCBI Taxonomy" id="392734"/>
    <lineage>
        <taxon>Bacteria</taxon>
        <taxon>Pseudomonadati</taxon>
        <taxon>Acidobacteriota</taxon>
        <taxon>Terriglobia</taxon>
        <taxon>Terriglobales</taxon>
        <taxon>Acidobacteriaceae</taxon>
        <taxon>Terriglobus</taxon>
    </lineage>
</organism>
<evidence type="ECO:0000313" key="4">
    <source>
        <dbReference type="Proteomes" id="UP000182409"/>
    </source>
</evidence>
<keyword evidence="1" id="KW-1133">Transmembrane helix</keyword>
<dbReference type="InterPro" id="IPR006976">
    <property type="entry name" value="VanZ-like"/>
</dbReference>
<dbReference type="AlphaFoldDB" id="A0A1H4QNY8"/>
<dbReference type="EMBL" id="FNSD01000001">
    <property type="protein sequence ID" value="SEC21360.1"/>
    <property type="molecule type" value="Genomic_DNA"/>
</dbReference>
<sequence length="288" mass="31524">MATTDTAAAPKTNQYAWIPVFCGIAVICMESTNKMGAVQTSIWLRELLRHFGQDNGGAVGLLNHYLRKGGHFTGYGLLGLFFTSGWFSVLRRKAVASWSSLRLRAGALGVASTLVIASADEIHQIFLPTRGASVWDVLLDTSGALTLNLIFFAYFAMRRNALLQPGPVTSLGLSIAGLPQRVSTSRPVRDLVSQSNRSVKAVTRTMRKRDLAHVHNGFHTCRVSFVSSRQTQEARLKPCLFLFRLAKQDQSVLDLRSQEIDTNITSVAAPAVSNHTSVTSPVRLGRKL</sequence>
<keyword evidence="1" id="KW-0472">Membrane</keyword>
<evidence type="ECO:0000256" key="1">
    <source>
        <dbReference type="SAM" id="Phobius"/>
    </source>
</evidence>